<dbReference type="EnsemblMetazoa" id="G8454.1">
    <property type="protein sequence ID" value="G8454.1:cds"/>
    <property type="gene ID" value="G8454"/>
</dbReference>
<protein>
    <recommendedName>
        <fullName evidence="2">TTF-type domain-containing protein</fullName>
    </recommendedName>
</protein>
<reference evidence="3" key="1">
    <citation type="submission" date="2022-08" db="UniProtKB">
        <authorList>
            <consortium name="EnsemblMetazoa"/>
        </authorList>
    </citation>
    <scope>IDENTIFICATION</scope>
    <source>
        <strain evidence="3">05x7-T-G4-1.051#20</strain>
    </source>
</reference>
<dbReference type="Pfam" id="PF05699">
    <property type="entry name" value="Dimer_Tnp_hAT"/>
    <property type="match status" value="1"/>
</dbReference>
<proteinExistence type="predicted"/>
<evidence type="ECO:0000256" key="1">
    <source>
        <dbReference type="SAM" id="MobiDB-lite"/>
    </source>
</evidence>
<dbReference type="Pfam" id="PF14291">
    <property type="entry name" value="DUF4371"/>
    <property type="match status" value="1"/>
</dbReference>
<dbReference type="SMART" id="SM00597">
    <property type="entry name" value="ZnF_TTF"/>
    <property type="match status" value="1"/>
</dbReference>
<evidence type="ECO:0000313" key="3">
    <source>
        <dbReference type="EnsemblMetazoa" id="G8454.1:cds"/>
    </source>
</evidence>
<dbReference type="AlphaFoldDB" id="A0A8W8NZE5"/>
<dbReference type="InterPro" id="IPR006580">
    <property type="entry name" value="Znf_TTF"/>
</dbReference>
<name>A0A8W8NZE5_MAGGI</name>
<dbReference type="Proteomes" id="UP000005408">
    <property type="component" value="Unassembled WGS sequence"/>
</dbReference>
<feature type="compositionally biased region" description="Basic and acidic residues" evidence="1">
    <location>
        <begin position="829"/>
        <end position="839"/>
    </location>
</feature>
<dbReference type="PANTHER" id="PTHR45749">
    <property type="match status" value="1"/>
</dbReference>
<dbReference type="InterPro" id="IPR008906">
    <property type="entry name" value="HATC_C_dom"/>
</dbReference>
<feature type="domain" description="TTF-type" evidence="2">
    <location>
        <begin position="348"/>
        <end position="447"/>
    </location>
</feature>
<keyword evidence="4" id="KW-1185">Reference proteome</keyword>
<dbReference type="SUPFAM" id="SSF53098">
    <property type="entry name" value="Ribonuclease H-like"/>
    <property type="match status" value="1"/>
</dbReference>
<feature type="region of interest" description="Disordered" evidence="1">
    <location>
        <begin position="819"/>
        <end position="839"/>
    </location>
</feature>
<dbReference type="InterPro" id="IPR003323">
    <property type="entry name" value="OTU_dom"/>
</dbReference>
<dbReference type="CDD" id="cd22791">
    <property type="entry name" value="OTU_VRTN"/>
    <property type="match status" value="1"/>
</dbReference>
<dbReference type="InterPro" id="IPR025398">
    <property type="entry name" value="DUF4371"/>
</dbReference>
<dbReference type="InterPro" id="IPR047273">
    <property type="entry name" value="VRTN_OTU_dom"/>
</dbReference>
<accession>A0A8W8NZE5</accession>
<dbReference type="InterPro" id="IPR012337">
    <property type="entry name" value="RNaseH-like_sf"/>
</dbReference>
<dbReference type="Pfam" id="PF02338">
    <property type="entry name" value="OTU"/>
    <property type="match status" value="1"/>
</dbReference>
<evidence type="ECO:0000259" key="2">
    <source>
        <dbReference type="SMART" id="SM00597"/>
    </source>
</evidence>
<sequence>MNELDNLLSAMKINDEDSVVSIRLKHLRRVQGDSCQPDYERLQSDKLASMLIPSEINVDEGGQQALKCTGNGNCLYNSASLVLCGDEHLSTSLRILTACELFSNGQLYTDHPALETVIKNPEFMSRNLNDARAMIFPTAEISSENETNVRNVALSTCTDRAWSGLIHIMALATVLQRPIYSVYPEVNIGIRPLFNNLFYPKKNKTSEKQTEGRKPSTFTAYKEKSILIIHNETEKMDIKSDQSDKTSTLYEEKCQVIEDKDSAEENSNKESAQKIMEGEIVQEEKQNLVDTENTEFIDSLADESCSEKTALADDCADICCTGNTPFQPRDKAILQQTKVTIKRKNKTITRAVQGNWFDDFPWLTLCTTRKNVFCFFCRKAVKRKVLMLSKNAELAFSKNGFSNWKKAMNRFREHENSSAHKEAELNIRRLQSGAMAVSEQIEKKEKEDQKKRRLALSCQLSSLKFLLRQGLAVRGHSESEGHLTQLLKLRAEDNPTILSWIEKGRYVSPEIVNEQISLIGLEILRSVLDDVRQAKWFSIMADETMDVAYKEQLVVCVRWVDDSFNIHEDMLGLFEIHSQTSDFIALAVKDVLIRTGLPLELCRGQAYDGAPNMSGHLTGVAKQIQNQYPSSISVHCFAHCINLSVQDVTKKCSAISDSMDLVTEIEKLICLSPKRKHLFMQKKLQETNLSSPNLRPICPTRWTVRTYAIESVIQNYKVLQDVLDDIHTNTNDEYSRRAGGQLAMMEKFSTYFGLKLSHLIFAASEQLSISIQGKNTSAQDAIRASKATVSYFERQRNDSVFSDFYDAVCAEAKDLTDEPSLPRYRRAPKRLDDGSNPHRYDSPKDYFKQQFFEALEQALGTLENRFEQKNMTIVKEIESLLLNAANGELFSVSEEIAMLYKDDISFPRLEQQLKMLPDIFKVDSENEIKKVTLIDTICQHMKEPITKKLLSEVTKLVQIYLTIPVTTATPERSFSSLRRIKTYLRSTMTQARLNHCMTCFVHKERTDQVNIKEIAKSFIQKIPSRKLYFGNY</sequence>
<dbReference type="PANTHER" id="PTHR45749:SF21">
    <property type="entry name" value="DUF4371 DOMAIN-CONTAINING PROTEIN"/>
    <property type="match status" value="1"/>
</dbReference>
<dbReference type="Gene3D" id="3.90.70.80">
    <property type="match status" value="1"/>
</dbReference>
<dbReference type="GO" id="GO:0046983">
    <property type="term" value="F:protein dimerization activity"/>
    <property type="evidence" value="ECO:0007669"/>
    <property type="project" value="InterPro"/>
</dbReference>
<evidence type="ECO:0000313" key="4">
    <source>
        <dbReference type="Proteomes" id="UP000005408"/>
    </source>
</evidence>
<organism evidence="3 4">
    <name type="scientific">Magallana gigas</name>
    <name type="common">Pacific oyster</name>
    <name type="synonym">Crassostrea gigas</name>
    <dbReference type="NCBI Taxonomy" id="29159"/>
    <lineage>
        <taxon>Eukaryota</taxon>
        <taxon>Metazoa</taxon>
        <taxon>Spiralia</taxon>
        <taxon>Lophotrochozoa</taxon>
        <taxon>Mollusca</taxon>
        <taxon>Bivalvia</taxon>
        <taxon>Autobranchia</taxon>
        <taxon>Pteriomorphia</taxon>
        <taxon>Ostreida</taxon>
        <taxon>Ostreoidea</taxon>
        <taxon>Ostreidae</taxon>
        <taxon>Magallana</taxon>
    </lineage>
</organism>